<feature type="compositionally biased region" description="Acidic residues" evidence="4">
    <location>
        <begin position="71"/>
        <end position="92"/>
    </location>
</feature>
<dbReference type="PANTHER" id="PTHR48407:SF1">
    <property type="entry name" value="CRANIOFACIAL DEVELOPMENT PROTEIN 1"/>
    <property type="match status" value="1"/>
</dbReference>
<feature type="compositionally biased region" description="Basic residues" evidence="4">
    <location>
        <begin position="52"/>
        <end position="67"/>
    </location>
</feature>
<organism evidence="6 7">
    <name type="scientific">Eptatretus burgeri</name>
    <name type="common">Inshore hagfish</name>
    <dbReference type="NCBI Taxonomy" id="7764"/>
    <lineage>
        <taxon>Eukaryota</taxon>
        <taxon>Metazoa</taxon>
        <taxon>Chordata</taxon>
        <taxon>Craniata</taxon>
        <taxon>Vertebrata</taxon>
        <taxon>Cyclostomata</taxon>
        <taxon>Myxini</taxon>
        <taxon>Myxiniformes</taxon>
        <taxon>Myxinidae</taxon>
        <taxon>Eptatretinae</taxon>
        <taxon>Eptatretus</taxon>
    </lineage>
</organism>
<name>A0A8C4QFK1_EPTBU</name>
<dbReference type="GO" id="GO:0000776">
    <property type="term" value="C:kinetochore"/>
    <property type="evidence" value="ECO:0007669"/>
    <property type="project" value="UniProtKB-KW"/>
</dbReference>
<dbReference type="InterPro" id="IPR011421">
    <property type="entry name" value="BCNT-C"/>
</dbReference>
<keyword evidence="3" id="KW-0217">Developmental protein</keyword>
<comment type="subcellular location">
    <subcellularLocation>
        <location evidence="3">Chromosome</location>
        <location evidence="3">Centromere</location>
        <location evidence="3">Kinetochore</location>
    </subcellularLocation>
</comment>
<evidence type="ECO:0000256" key="2">
    <source>
        <dbReference type="ARBA" id="ARBA00030244"/>
    </source>
</evidence>
<dbReference type="PANTHER" id="PTHR48407">
    <property type="entry name" value="CRANIOFACIAL DEVELOPMENT PROTEIN 1"/>
    <property type="match status" value="1"/>
</dbReference>
<accession>A0A8C4QFK1</accession>
<dbReference type="InterPro" id="IPR027124">
    <property type="entry name" value="Swc5/CFDP1/2"/>
</dbReference>
<evidence type="ECO:0000256" key="1">
    <source>
        <dbReference type="ARBA" id="ARBA00019033"/>
    </source>
</evidence>
<keyword evidence="3" id="KW-0995">Kinetochore</keyword>
<keyword evidence="3" id="KW-0158">Chromosome</keyword>
<keyword evidence="7" id="KW-1185">Reference proteome</keyword>
<reference evidence="6" key="1">
    <citation type="submission" date="2025-08" db="UniProtKB">
        <authorList>
            <consortium name="Ensembl"/>
        </authorList>
    </citation>
    <scope>IDENTIFICATION</scope>
</reference>
<dbReference type="Pfam" id="PF07572">
    <property type="entry name" value="BCNT"/>
    <property type="match status" value="1"/>
</dbReference>
<dbReference type="GeneTree" id="ENSGT00940000165568"/>
<comment type="function">
    <text evidence="3">May play a role during embryogenesis.</text>
</comment>
<feature type="region of interest" description="Disordered" evidence="4">
    <location>
        <begin position="21"/>
        <end position="176"/>
    </location>
</feature>
<dbReference type="GO" id="GO:0000812">
    <property type="term" value="C:Swr1 complex"/>
    <property type="evidence" value="ECO:0007669"/>
    <property type="project" value="TreeGrafter"/>
</dbReference>
<evidence type="ECO:0000256" key="3">
    <source>
        <dbReference type="RuleBase" id="RU363092"/>
    </source>
</evidence>
<dbReference type="AlphaFoldDB" id="A0A8C4QFK1"/>
<dbReference type="Ensembl" id="ENSEBUT00000014820.1">
    <property type="protein sequence ID" value="ENSEBUP00000014244.1"/>
    <property type="gene ID" value="ENSEBUG00000008977.1"/>
</dbReference>
<evidence type="ECO:0000256" key="4">
    <source>
        <dbReference type="SAM" id="MobiDB-lite"/>
    </source>
</evidence>
<dbReference type="PROSITE" id="PS51279">
    <property type="entry name" value="BCNT_C"/>
    <property type="match status" value="1"/>
</dbReference>
<evidence type="ECO:0000259" key="5">
    <source>
        <dbReference type="PROSITE" id="PS51279"/>
    </source>
</evidence>
<sequence>VNPPGITSTVRQGLKLKTVTSEANTSLTKEELSEEEDEEEVKAAKSTTKTFTKSRSKVQKSRKRKGGIRLDEDEDQDDDEEEGDYDEADEAEIQDRRPSQSKRHESQIINEEEFSRRAEDLWESFLQDVGPRPQHTAPGGCADGETASSKQKPPDGPAKSRTSVSESTKPRSTEKISITKVYDFAGEEVRVTKDVDSDSKEGKAYLRSLKAHPQENNDVKNCQTTGTRRVARGLGSVLGHIEGKRPRMSTLDRSRLDWDDFKEQEGIEEELATHNRGKEGYIERQAFLDRVDHRIFEEEKTIRLANLKR</sequence>
<feature type="domain" description="BCNT-C" evidence="5">
    <location>
        <begin position="228"/>
        <end position="309"/>
    </location>
</feature>
<proteinExistence type="predicted"/>
<evidence type="ECO:0000313" key="7">
    <source>
        <dbReference type="Proteomes" id="UP000694388"/>
    </source>
</evidence>
<reference evidence="6" key="2">
    <citation type="submission" date="2025-09" db="UniProtKB">
        <authorList>
            <consortium name="Ensembl"/>
        </authorList>
    </citation>
    <scope>IDENTIFICATION</scope>
</reference>
<protein>
    <recommendedName>
        <fullName evidence="1 3">Craniofacial development protein 1</fullName>
    </recommendedName>
    <alternativeName>
        <fullName evidence="2 3">Bucentaur</fullName>
    </alternativeName>
</protein>
<dbReference type="Proteomes" id="UP000694388">
    <property type="component" value="Unplaced"/>
</dbReference>
<feature type="compositionally biased region" description="Basic and acidic residues" evidence="4">
    <location>
        <begin position="93"/>
        <end position="106"/>
    </location>
</feature>
<evidence type="ECO:0000313" key="6">
    <source>
        <dbReference type="Ensembl" id="ENSEBUP00000014244.1"/>
    </source>
</evidence>